<keyword evidence="4 5" id="KW-0720">Serine protease</keyword>
<dbReference type="SMART" id="SM00228">
    <property type="entry name" value="PDZ"/>
    <property type="match status" value="1"/>
</dbReference>
<dbReference type="GO" id="GO:0006508">
    <property type="term" value="P:proteolysis"/>
    <property type="evidence" value="ECO:0007669"/>
    <property type="project" value="UniProtKB-KW"/>
</dbReference>
<evidence type="ECO:0000256" key="3">
    <source>
        <dbReference type="ARBA" id="ARBA00022801"/>
    </source>
</evidence>
<dbReference type="EMBL" id="AP018449">
    <property type="protein sequence ID" value="BBB91742.1"/>
    <property type="molecule type" value="Genomic_DNA"/>
</dbReference>
<dbReference type="NCBIfam" id="TIGR00225">
    <property type="entry name" value="prc"/>
    <property type="match status" value="1"/>
</dbReference>
<keyword evidence="6" id="KW-0732">Signal</keyword>
<dbReference type="Gene3D" id="3.90.226.10">
    <property type="entry name" value="2-enoyl-CoA Hydratase, Chain A, domain 1"/>
    <property type="match status" value="1"/>
</dbReference>
<keyword evidence="9" id="KW-1185">Reference proteome</keyword>
<dbReference type="SUPFAM" id="SSF50156">
    <property type="entry name" value="PDZ domain-like"/>
    <property type="match status" value="1"/>
</dbReference>
<dbReference type="Proteomes" id="UP000276437">
    <property type="component" value="Chromosome"/>
</dbReference>
<dbReference type="SMART" id="SM00245">
    <property type="entry name" value="TSPc"/>
    <property type="match status" value="1"/>
</dbReference>
<dbReference type="Gene3D" id="2.30.42.10">
    <property type="match status" value="1"/>
</dbReference>
<evidence type="ECO:0000256" key="4">
    <source>
        <dbReference type="ARBA" id="ARBA00022825"/>
    </source>
</evidence>
<feature type="chain" id="PRO_5039647759" evidence="6">
    <location>
        <begin position="25"/>
        <end position="431"/>
    </location>
</feature>
<evidence type="ECO:0000259" key="7">
    <source>
        <dbReference type="PROSITE" id="PS50106"/>
    </source>
</evidence>
<organism evidence="8 9">
    <name type="scientific">Methylomusa anaerophila</name>
    <dbReference type="NCBI Taxonomy" id="1930071"/>
    <lineage>
        <taxon>Bacteria</taxon>
        <taxon>Bacillati</taxon>
        <taxon>Bacillota</taxon>
        <taxon>Negativicutes</taxon>
        <taxon>Selenomonadales</taxon>
        <taxon>Sporomusaceae</taxon>
        <taxon>Methylomusa</taxon>
    </lineage>
</organism>
<dbReference type="InterPro" id="IPR005151">
    <property type="entry name" value="Tail-specific_protease"/>
</dbReference>
<dbReference type="CDD" id="cd06782">
    <property type="entry name" value="cpPDZ_CPP-like"/>
    <property type="match status" value="1"/>
</dbReference>
<gene>
    <name evidence="8" type="primary">ctpB_2</name>
    <name evidence="8" type="ORF">MAMMFC1_02426</name>
</gene>
<evidence type="ECO:0000256" key="5">
    <source>
        <dbReference type="RuleBase" id="RU004404"/>
    </source>
</evidence>
<sequence>MRLIKNIKLKLIIVSILAVSMAFGGSSLTAHQPVAAVGHEWLTAAAARSDVPVSAAPVIISGKQDIVKSYSINEINRYLSQMDSTDIAATVKLFRAIELVKSRYVGETATDTLMSGAVKGMVNSLGDPYSLYMDPKMYKEFTIGTKGSFGGVGIILGVKDQLLTVVAPIEGTPGEQAGILSGDRIVKVDGRDTKDMALDEAVNLIRGPEGSEVTLTISRAGQDLRDFTLVRSNIQLKTVDGKMMESDIGYIRLSMFNENTGDDLFKKLQELEGQGMKAVILDLRNNPGGLLEESVKVANNFVPKGPVVSVVAKDGSRQTFSSNLETPKFPLVVLVNGGSASASEIVAGAVQDTGAGKLIGTKTFGKGSVQTLLPLGGDSAIKLTIAKYFTPRDRSINGVGIEPDIIVEMPDFKENGKDLQLEKAIEVLKGN</sequence>
<dbReference type="EC" id="3.4.21.102" evidence="8"/>
<dbReference type="Pfam" id="PF22694">
    <property type="entry name" value="CtpB_N-like"/>
    <property type="match status" value="1"/>
</dbReference>
<dbReference type="InterPro" id="IPR041489">
    <property type="entry name" value="PDZ_6"/>
</dbReference>
<comment type="similarity">
    <text evidence="1 5">Belongs to the peptidase S41A family.</text>
</comment>
<dbReference type="AlphaFoldDB" id="A0A348AKZ4"/>
<feature type="domain" description="PDZ" evidence="7">
    <location>
        <begin position="146"/>
        <end position="206"/>
    </location>
</feature>
<dbReference type="KEGG" id="mana:MAMMFC1_02426"/>
<dbReference type="PROSITE" id="PS50106">
    <property type="entry name" value="PDZ"/>
    <property type="match status" value="1"/>
</dbReference>
<dbReference type="GO" id="GO:0007165">
    <property type="term" value="P:signal transduction"/>
    <property type="evidence" value="ECO:0007669"/>
    <property type="project" value="TreeGrafter"/>
</dbReference>
<dbReference type="PANTHER" id="PTHR32060:SF30">
    <property type="entry name" value="CARBOXY-TERMINAL PROCESSING PROTEASE CTPA"/>
    <property type="match status" value="1"/>
</dbReference>
<dbReference type="SUPFAM" id="SSF52096">
    <property type="entry name" value="ClpP/crotonase"/>
    <property type="match status" value="1"/>
</dbReference>
<reference evidence="8 9" key="1">
    <citation type="journal article" date="2018" name="Int. J. Syst. Evol. Microbiol.">
        <title>Methylomusa anaerophila gen. nov., sp. nov., an anaerobic methanol-utilizing bacterium isolated from a microbial fuel cell.</title>
        <authorList>
            <person name="Amano N."/>
            <person name="Yamamuro A."/>
            <person name="Miyahara M."/>
            <person name="Kouzuma A."/>
            <person name="Abe T."/>
            <person name="Watanabe K."/>
        </authorList>
    </citation>
    <scope>NUCLEOTIDE SEQUENCE [LARGE SCALE GENOMIC DNA]</scope>
    <source>
        <strain evidence="8 9">MMFC1</strain>
    </source>
</reference>
<protein>
    <submittedName>
        <fullName evidence="8">Carboxy-terminal processing protease CtpB</fullName>
        <ecNumber evidence="8">3.4.21.102</ecNumber>
    </submittedName>
</protein>
<dbReference type="Pfam" id="PF17820">
    <property type="entry name" value="PDZ_6"/>
    <property type="match status" value="1"/>
</dbReference>
<dbReference type="InterPro" id="IPR004447">
    <property type="entry name" value="Peptidase_S41A"/>
</dbReference>
<dbReference type="InterPro" id="IPR001478">
    <property type="entry name" value="PDZ"/>
</dbReference>
<dbReference type="InterPro" id="IPR036034">
    <property type="entry name" value="PDZ_sf"/>
</dbReference>
<evidence type="ECO:0000313" key="9">
    <source>
        <dbReference type="Proteomes" id="UP000276437"/>
    </source>
</evidence>
<name>A0A348AKZ4_9FIRM</name>
<proteinExistence type="inferred from homology"/>
<accession>A0A348AKZ4</accession>
<dbReference type="GO" id="GO:0030288">
    <property type="term" value="C:outer membrane-bounded periplasmic space"/>
    <property type="evidence" value="ECO:0007669"/>
    <property type="project" value="TreeGrafter"/>
</dbReference>
<dbReference type="Pfam" id="PF03572">
    <property type="entry name" value="Peptidase_S41"/>
    <property type="match status" value="1"/>
</dbReference>
<dbReference type="CDD" id="cd07560">
    <property type="entry name" value="Peptidase_S41_CPP"/>
    <property type="match status" value="1"/>
</dbReference>
<dbReference type="RefSeq" id="WP_232035430.1">
    <property type="nucleotide sequence ID" value="NZ_AP018449.1"/>
</dbReference>
<feature type="signal peptide" evidence="6">
    <location>
        <begin position="1"/>
        <end position="24"/>
    </location>
</feature>
<keyword evidence="3 5" id="KW-0378">Hydrolase</keyword>
<keyword evidence="2 5" id="KW-0645">Protease</keyword>
<dbReference type="PANTHER" id="PTHR32060">
    <property type="entry name" value="TAIL-SPECIFIC PROTEASE"/>
    <property type="match status" value="1"/>
</dbReference>
<dbReference type="InterPro" id="IPR029045">
    <property type="entry name" value="ClpP/crotonase-like_dom_sf"/>
</dbReference>
<dbReference type="GO" id="GO:0004252">
    <property type="term" value="F:serine-type endopeptidase activity"/>
    <property type="evidence" value="ECO:0007669"/>
    <property type="project" value="UniProtKB-EC"/>
</dbReference>
<evidence type="ECO:0000313" key="8">
    <source>
        <dbReference type="EMBL" id="BBB91742.1"/>
    </source>
</evidence>
<dbReference type="Gene3D" id="3.30.750.44">
    <property type="match status" value="1"/>
</dbReference>
<dbReference type="FunFam" id="2.30.42.10:FF:000063">
    <property type="entry name" value="Peptidase, S41 family"/>
    <property type="match status" value="1"/>
</dbReference>
<evidence type="ECO:0000256" key="2">
    <source>
        <dbReference type="ARBA" id="ARBA00022670"/>
    </source>
</evidence>
<evidence type="ECO:0000256" key="6">
    <source>
        <dbReference type="SAM" id="SignalP"/>
    </source>
</evidence>
<evidence type="ECO:0000256" key="1">
    <source>
        <dbReference type="ARBA" id="ARBA00009179"/>
    </source>
</evidence>
<dbReference type="InterPro" id="IPR055210">
    <property type="entry name" value="CtpA/B_N"/>
</dbReference>